<dbReference type="Proteomes" id="UP000256877">
    <property type="component" value="Unassembled WGS sequence"/>
</dbReference>
<dbReference type="Gene3D" id="2.30.30.30">
    <property type="match status" value="1"/>
</dbReference>
<dbReference type="InterPro" id="IPR039660">
    <property type="entry name" value="Ribosomal_eL14"/>
</dbReference>
<dbReference type="GO" id="GO:0006412">
    <property type="term" value="P:translation"/>
    <property type="evidence" value="ECO:0007669"/>
    <property type="project" value="UniProtKB-UniRule"/>
</dbReference>
<dbReference type="HAMAP" id="MF_00721">
    <property type="entry name" value="Ribosomal_eL14"/>
    <property type="match status" value="1"/>
</dbReference>
<dbReference type="Proteomes" id="UP000257123">
    <property type="component" value="Unassembled WGS sequence"/>
</dbReference>
<keyword evidence="2 3" id="KW-0687">Ribonucleoprotein</keyword>
<dbReference type="PANTHER" id="PTHR11127">
    <property type="entry name" value="60S RIBOSOMAL PROTEIN L14"/>
    <property type="match status" value="1"/>
</dbReference>
<evidence type="ECO:0000256" key="2">
    <source>
        <dbReference type="ARBA" id="ARBA00023274"/>
    </source>
</evidence>
<evidence type="ECO:0000256" key="3">
    <source>
        <dbReference type="HAMAP-Rule" id="MF_00721"/>
    </source>
</evidence>
<dbReference type="CDD" id="cd06088">
    <property type="entry name" value="KOW_RPL14"/>
    <property type="match status" value="1"/>
</dbReference>
<accession>A0A371QYY0</accession>
<dbReference type="EMBL" id="NMUF01000046">
    <property type="protein sequence ID" value="RFA95992.1"/>
    <property type="molecule type" value="Genomic_DNA"/>
</dbReference>
<dbReference type="EMBL" id="NMUE01000008">
    <property type="protein sequence ID" value="RFA97183.1"/>
    <property type="molecule type" value="Genomic_DNA"/>
</dbReference>
<dbReference type="SUPFAM" id="SSF50104">
    <property type="entry name" value="Translation proteins SH3-like domain"/>
    <property type="match status" value="1"/>
</dbReference>
<comment type="similarity">
    <text evidence="3">Belongs to the eukaryotic ribosomal protein eL14 family.</text>
</comment>
<evidence type="ECO:0000313" key="5">
    <source>
        <dbReference type="EMBL" id="RFA97183.1"/>
    </source>
</evidence>
<dbReference type="InterPro" id="IPR014722">
    <property type="entry name" value="Rib_uL2_dom2"/>
</dbReference>
<dbReference type="GO" id="GO:0003735">
    <property type="term" value="F:structural constituent of ribosome"/>
    <property type="evidence" value="ECO:0007669"/>
    <property type="project" value="InterPro"/>
</dbReference>
<dbReference type="GO" id="GO:0003723">
    <property type="term" value="F:RNA binding"/>
    <property type="evidence" value="ECO:0007669"/>
    <property type="project" value="InterPro"/>
</dbReference>
<dbReference type="PANTHER" id="PTHR11127:SF2">
    <property type="entry name" value="LARGE RIBOSOMAL SUBUNIT PROTEIN EL14"/>
    <property type="match status" value="1"/>
</dbReference>
<dbReference type="GO" id="GO:0042273">
    <property type="term" value="P:ribosomal large subunit biogenesis"/>
    <property type="evidence" value="ECO:0007669"/>
    <property type="project" value="TreeGrafter"/>
</dbReference>
<dbReference type="FunFam" id="2.30.30.30:FF:000045">
    <property type="entry name" value="50S ribosomal protein L14e"/>
    <property type="match status" value="1"/>
</dbReference>
<keyword evidence="1 3" id="KW-0689">Ribosomal protein</keyword>
<dbReference type="AlphaFoldDB" id="A0A371QYY0"/>
<organism evidence="4 6">
    <name type="scientific">Pyrobaculum aerophilum</name>
    <dbReference type="NCBI Taxonomy" id="13773"/>
    <lineage>
        <taxon>Archaea</taxon>
        <taxon>Thermoproteota</taxon>
        <taxon>Thermoprotei</taxon>
        <taxon>Thermoproteales</taxon>
        <taxon>Thermoproteaceae</taxon>
        <taxon>Pyrobaculum</taxon>
    </lineage>
</organism>
<dbReference type="OrthoDB" id="63594at2157"/>
<evidence type="ECO:0000313" key="4">
    <source>
        <dbReference type="EMBL" id="RFA95992.1"/>
    </source>
</evidence>
<protein>
    <recommendedName>
        <fullName evidence="3">Large ribosomal subunit protein eL14</fullName>
    </recommendedName>
</protein>
<gene>
    <name evidence="3" type="primary">rpl14e</name>
    <name evidence="5" type="ORF">CGL51_03905</name>
    <name evidence="4" type="ORF">CGL52_11900</name>
</gene>
<evidence type="ECO:0000313" key="7">
    <source>
        <dbReference type="Proteomes" id="UP000257123"/>
    </source>
</evidence>
<dbReference type="InterPro" id="IPR023651">
    <property type="entry name" value="Ribosomal_eL14_arc"/>
</dbReference>
<dbReference type="RefSeq" id="WP_116420757.1">
    <property type="nucleotide sequence ID" value="NZ_NMUE01000008.1"/>
</dbReference>
<dbReference type="GO" id="GO:0022625">
    <property type="term" value="C:cytosolic large ribosomal subunit"/>
    <property type="evidence" value="ECO:0007669"/>
    <property type="project" value="TreeGrafter"/>
</dbReference>
<sequence>MVKVIDIGRVVVKVLGREAGRKAVVVDIVDENYVVITGPKPITGVKRRRVNINHIEPTDKKIDIKRGASDDEVAKAIEAAGLVEYMRERVRPSFVGITKAETK</sequence>
<reference evidence="6 7" key="1">
    <citation type="submission" date="2017-07" db="EMBL/GenBank/DDBJ databases">
        <title>Draft genome sequence of aerobic hyperthermophilic archaea, Pyrobaculum aerophilum YKB31 and YKB32.</title>
        <authorList>
            <person name="Mochizuki T."/>
            <person name="Berliner A.J."/>
            <person name="Yoshida-Takashima Y."/>
            <person name="Takaki Y."/>
            <person name="Nunoura T."/>
            <person name="Takai K."/>
        </authorList>
    </citation>
    <scope>NUCLEOTIDE SEQUENCE [LARGE SCALE GENOMIC DNA]</scope>
    <source>
        <strain evidence="5 7">YKB31</strain>
        <strain evidence="4 6">YKB32</strain>
    </source>
</reference>
<proteinExistence type="inferred from homology"/>
<dbReference type="InterPro" id="IPR041985">
    <property type="entry name" value="Ribosomal_eL14_KOW"/>
</dbReference>
<name>A0A371QYY0_9CREN</name>
<dbReference type="NCBIfam" id="NF003320">
    <property type="entry name" value="PRK04333.1"/>
    <property type="match status" value="1"/>
</dbReference>
<evidence type="ECO:0000256" key="1">
    <source>
        <dbReference type="ARBA" id="ARBA00022980"/>
    </source>
</evidence>
<evidence type="ECO:0000313" key="6">
    <source>
        <dbReference type="Proteomes" id="UP000256877"/>
    </source>
</evidence>
<dbReference type="InterPro" id="IPR008991">
    <property type="entry name" value="Translation_prot_SH3-like_sf"/>
</dbReference>
<comment type="caution">
    <text evidence="4">The sequence shown here is derived from an EMBL/GenBank/DDBJ whole genome shotgun (WGS) entry which is preliminary data.</text>
</comment>